<evidence type="ECO:0000313" key="2">
    <source>
        <dbReference type="Proteomes" id="UP000198606"/>
    </source>
</evidence>
<dbReference type="STRING" id="29435.SAMN05216588_109172"/>
<evidence type="ECO:0000313" key="1">
    <source>
        <dbReference type="EMBL" id="SDH97329.1"/>
    </source>
</evidence>
<organism evidence="1 2">
    <name type="scientific">Phytopseudomonas flavescens</name>
    <dbReference type="NCBI Taxonomy" id="29435"/>
    <lineage>
        <taxon>Bacteria</taxon>
        <taxon>Pseudomonadati</taxon>
        <taxon>Pseudomonadota</taxon>
        <taxon>Gammaproteobacteria</taxon>
        <taxon>Pseudomonadales</taxon>
        <taxon>Pseudomonadaceae</taxon>
        <taxon>Phytopseudomonas</taxon>
    </lineage>
</organism>
<sequence>METEFSTTIWEWYADDEYKKLLSFCELCSGLEFLAMEPEAQSSSTPSCPGCEVWYEKMLCIQQFVDDFGRALPASSNTQLKLLFELCENLSDEAYHCNDQFMFHHKEWECVRHASRVALDGLGWSKLKAYIPEFEGRSRNVLYGVAYTKT</sequence>
<reference evidence="1 2" key="1">
    <citation type="submission" date="2016-10" db="EMBL/GenBank/DDBJ databases">
        <authorList>
            <person name="de Groot N.N."/>
        </authorList>
    </citation>
    <scope>NUCLEOTIDE SEQUENCE [LARGE SCALE GENOMIC DNA]</scope>
    <source>
        <strain evidence="1 2">LMG 18387</strain>
    </source>
</reference>
<dbReference type="EMBL" id="FNDG01000009">
    <property type="protein sequence ID" value="SDH97329.1"/>
    <property type="molecule type" value="Genomic_DNA"/>
</dbReference>
<name>A0A1G8GSJ1_9GAMM</name>
<accession>A0A1G8GSJ1</accession>
<dbReference type="Proteomes" id="UP000198606">
    <property type="component" value="Unassembled WGS sequence"/>
</dbReference>
<dbReference type="RefSeq" id="WP_084306363.1">
    <property type="nucleotide sequence ID" value="NZ_FNDG01000009.1"/>
</dbReference>
<proteinExistence type="predicted"/>
<protein>
    <submittedName>
        <fullName evidence="1">Uncharacterized protein</fullName>
    </submittedName>
</protein>
<gene>
    <name evidence="1" type="ORF">SAMN05216588_109172</name>
</gene>
<dbReference type="AlphaFoldDB" id="A0A1G8GSJ1"/>